<feature type="region of interest" description="Disordered" evidence="2">
    <location>
        <begin position="497"/>
        <end position="593"/>
    </location>
</feature>
<dbReference type="HOGENOM" id="CLU_448694_0_0_1"/>
<feature type="coiled-coil region" evidence="1">
    <location>
        <begin position="302"/>
        <end position="371"/>
    </location>
</feature>
<evidence type="ECO:0000256" key="2">
    <source>
        <dbReference type="SAM" id="MobiDB-lite"/>
    </source>
</evidence>
<dbReference type="Proteomes" id="UP000011087">
    <property type="component" value="Unassembled WGS sequence"/>
</dbReference>
<dbReference type="EnsemblProtists" id="EKX37208">
    <property type="protein sequence ID" value="EKX37208"/>
    <property type="gene ID" value="GUITHDRAFT_116621"/>
</dbReference>
<name>L1ILR8_GUITC</name>
<dbReference type="RefSeq" id="XP_005824188.1">
    <property type="nucleotide sequence ID" value="XM_005824131.1"/>
</dbReference>
<organism evidence="3">
    <name type="scientific">Guillardia theta (strain CCMP2712)</name>
    <name type="common">Cryptophyte</name>
    <dbReference type="NCBI Taxonomy" id="905079"/>
    <lineage>
        <taxon>Eukaryota</taxon>
        <taxon>Cryptophyceae</taxon>
        <taxon>Pyrenomonadales</taxon>
        <taxon>Geminigeraceae</taxon>
        <taxon>Guillardia</taxon>
    </lineage>
</organism>
<reference evidence="5" key="2">
    <citation type="submission" date="2012-11" db="EMBL/GenBank/DDBJ databases">
        <authorList>
            <person name="Kuo A."/>
            <person name="Curtis B.A."/>
            <person name="Tanifuji G."/>
            <person name="Burki F."/>
            <person name="Gruber A."/>
            <person name="Irimia M."/>
            <person name="Maruyama S."/>
            <person name="Arias M.C."/>
            <person name="Ball S.G."/>
            <person name="Gile G.H."/>
            <person name="Hirakawa Y."/>
            <person name="Hopkins J.F."/>
            <person name="Rensing S.A."/>
            <person name="Schmutz J."/>
            <person name="Symeonidi A."/>
            <person name="Elias M."/>
            <person name="Eveleigh R.J."/>
            <person name="Herman E.K."/>
            <person name="Klute M.J."/>
            <person name="Nakayama T."/>
            <person name="Obornik M."/>
            <person name="Reyes-Prieto A."/>
            <person name="Armbrust E.V."/>
            <person name="Aves S.J."/>
            <person name="Beiko R.G."/>
            <person name="Coutinho P."/>
            <person name="Dacks J.B."/>
            <person name="Durnford D.G."/>
            <person name="Fast N.M."/>
            <person name="Green B.R."/>
            <person name="Grisdale C."/>
            <person name="Hempe F."/>
            <person name="Henrissat B."/>
            <person name="Hoppner M.P."/>
            <person name="Ishida K.-I."/>
            <person name="Kim E."/>
            <person name="Koreny L."/>
            <person name="Kroth P.G."/>
            <person name="Liu Y."/>
            <person name="Malik S.-B."/>
            <person name="Maier U.G."/>
            <person name="McRose D."/>
            <person name="Mock T."/>
            <person name="Neilson J.A."/>
            <person name="Onodera N.T."/>
            <person name="Poole A.M."/>
            <person name="Pritham E.J."/>
            <person name="Richards T.A."/>
            <person name="Rocap G."/>
            <person name="Roy S.W."/>
            <person name="Sarai C."/>
            <person name="Schaack S."/>
            <person name="Shirato S."/>
            <person name="Slamovits C.H."/>
            <person name="Spencer D.F."/>
            <person name="Suzuki S."/>
            <person name="Worden A.Z."/>
            <person name="Zauner S."/>
            <person name="Barry K."/>
            <person name="Bell C."/>
            <person name="Bharti A.K."/>
            <person name="Crow J.A."/>
            <person name="Grimwood J."/>
            <person name="Kramer R."/>
            <person name="Lindquist E."/>
            <person name="Lucas S."/>
            <person name="Salamov A."/>
            <person name="McFadden G.I."/>
            <person name="Lane C.E."/>
            <person name="Keeling P.J."/>
            <person name="Gray M.W."/>
            <person name="Grigoriev I.V."/>
            <person name="Archibald J.M."/>
        </authorList>
    </citation>
    <scope>NUCLEOTIDE SEQUENCE</scope>
    <source>
        <strain evidence="5">CCMP2712</strain>
    </source>
</reference>
<reference evidence="3 5" key="1">
    <citation type="journal article" date="2012" name="Nature">
        <title>Algal genomes reveal evolutionary mosaicism and the fate of nucleomorphs.</title>
        <authorList>
            <consortium name="DOE Joint Genome Institute"/>
            <person name="Curtis B.A."/>
            <person name="Tanifuji G."/>
            <person name="Burki F."/>
            <person name="Gruber A."/>
            <person name="Irimia M."/>
            <person name="Maruyama S."/>
            <person name="Arias M.C."/>
            <person name="Ball S.G."/>
            <person name="Gile G.H."/>
            <person name="Hirakawa Y."/>
            <person name="Hopkins J.F."/>
            <person name="Kuo A."/>
            <person name="Rensing S.A."/>
            <person name="Schmutz J."/>
            <person name="Symeonidi A."/>
            <person name="Elias M."/>
            <person name="Eveleigh R.J."/>
            <person name="Herman E.K."/>
            <person name="Klute M.J."/>
            <person name="Nakayama T."/>
            <person name="Obornik M."/>
            <person name="Reyes-Prieto A."/>
            <person name="Armbrust E.V."/>
            <person name="Aves S.J."/>
            <person name="Beiko R.G."/>
            <person name="Coutinho P."/>
            <person name="Dacks J.B."/>
            <person name="Durnford D.G."/>
            <person name="Fast N.M."/>
            <person name="Green B.R."/>
            <person name="Grisdale C.J."/>
            <person name="Hempel F."/>
            <person name="Henrissat B."/>
            <person name="Hoppner M.P."/>
            <person name="Ishida K."/>
            <person name="Kim E."/>
            <person name="Koreny L."/>
            <person name="Kroth P.G."/>
            <person name="Liu Y."/>
            <person name="Malik S.B."/>
            <person name="Maier U.G."/>
            <person name="McRose D."/>
            <person name="Mock T."/>
            <person name="Neilson J.A."/>
            <person name="Onodera N.T."/>
            <person name="Poole A.M."/>
            <person name="Pritham E.J."/>
            <person name="Richards T.A."/>
            <person name="Rocap G."/>
            <person name="Roy S.W."/>
            <person name="Sarai C."/>
            <person name="Schaack S."/>
            <person name="Shirato S."/>
            <person name="Slamovits C.H."/>
            <person name="Spencer D.F."/>
            <person name="Suzuki S."/>
            <person name="Worden A.Z."/>
            <person name="Zauner S."/>
            <person name="Barry K."/>
            <person name="Bell C."/>
            <person name="Bharti A.K."/>
            <person name="Crow J.A."/>
            <person name="Grimwood J."/>
            <person name="Kramer R."/>
            <person name="Lindquist E."/>
            <person name="Lucas S."/>
            <person name="Salamov A."/>
            <person name="McFadden G.I."/>
            <person name="Lane C.E."/>
            <person name="Keeling P.J."/>
            <person name="Gray M.W."/>
            <person name="Grigoriev I.V."/>
            <person name="Archibald J.M."/>
        </authorList>
    </citation>
    <scope>NUCLEOTIDE SEQUENCE</scope>
    <source>
        <strain evidence="3 5">CCMP2712</strain>
    </source>
</reference>
<protein>
    <submittedName>
        <fullName evidence="3 4">Uncharacterized protein</fullName>
    </submittedName>
</protein>
<feature type="compositionally biased region" description="Polar residues" evidence="2">
    <location>
        <begin position="499"/>
        <end position="508"/>
    </location>
</feature>
<feature type="compositionally biased region" description="Basic and acidic residues" evidence="2">
    <location>
        <begin position="564"/>
        <end position="578"/>
    </location>
</feature>
<feature type="region of interest" description="Disordered" evidence="2">
    <location>
        <begin position="149"/>
        <end position="174"/>
    </location>
</feature>
<feature type="compositionally biased region" description="Low complexity" evidence="2">
    <location>
        <begin position="158"/>
        <end position="173"/>
    </location>
</feature>
<evidence type="ECO:0000313" key="5">
    <source>
        <dbReference type="Proteomes" id="UP000011087"/>
    </source>
</evidence>
<feature type="compositionally biased region" description="Polar residues" evidence="2">
    <location>
        <begin position="234"/>
        <end position="247"/>
    </location>
</feature>
<dbReference type="AlphaFoldDB" id="L1ILR8"/>
<evidence type="ECO:0000313" key="4">
    <source>
        <dbReference type="EnsemblProtists" id="EKX37208"/>
    </source>
</evidence>
<feature type="compositionally biased region" description="Low complexity" evidence="2">
    <location>
        <begin position="513"/>
        <end position="532"/>
    </location>
</feature>
<dbReference type="PaxDb" id="55529-EKX37208"/>
<accession>L1ILR8</accession>
<evidence type="ECO:0000256" key="1">
    <source>
        <dbReference type="SAM" id="Coils"/>
    </source>
</evidence>
<sequence length="609" mass="69514">MLVARGRERLHAWDKSFSKEEDMVEMEGADNDRHERQNIHQVPAQRVEIILPKNSVCQGTQNVKGRGFDGTWSSTNDEHGGNHSSEKNIVSVGESLNSTAEQGASSIILEKHGVFASPEDRREPEREMSESEKKWRRRWEEKMIEMRQRIRKREESHSSSSSNSQLKKQGSSLEHVPNTDALALSHLQESAIVDHLQGSSFDDVQSISTHESSREERNLSWLMQCRTPERKKQQVQASEQAHLSTIDSEAREDEGSASKALNGTSLQHSHHHMANDFVYGHNTILNGTPASMKLEHENSSMQKQLQRVSSALEEEVKRREKAERSEDSVLQSWKSHCIQNERLKKNYDDTKEKLEQMQAELTNMKLSLAQQSKGRKEFDAAGRESRASQLSSRLIVDVKTWAATDSCTAPVSVRKELERTKRWLEESKLRERLGNEMIVDLRHQLRDLQLDQNLKDETYQLRDFQLDQNLKDKTYQLRDFQLDQNLKDKTSELQAYLMPNQTSRSSLTRAEKSQSTSDSSSSDDPAHWASSSPGREFSRSHDSSSLNGPANGRHDLPAMTPTRSLEKNKGAEHGKESSSSKPKSKHRDLESLRKARKEFEAIAAKYLPQ</sequence>
<dbReference type="GeneID" id="17293928"/>
<dbReference type="KEGG" id="gtt:GUITHDRAFT_116621"/>
<keyword evidence="1" id="KW-0175">Coiled coil</keyword>
<reference evidence="4" key="3">
    <citation type="submission" date="2015-06" db="UniProtKB">
        <authorList>
            <consortium name="EnsemblProtists"/>
        </authorList>
    </citation>
    <scope>IDENTIFICATION</scope>
</reference>
<evidence type="ECO:0000313" key="3">
    <source>
        <dbReference type="EMBL" id="EKX37208.1"/>
    </source>
</evidence>
<dbReference type="EMBL" id="JH993062">
    <property type="protein sequence ID" value="EKX37208.1"/>
    <property type="molecule type" value="Genomic_DNA"/>
</dbReference>
<feature type="region of interest" description="Disordered" evidence="2">
    <location>
        <begin position="115"/>
        <end position="135"/>
    </location>
</feature>
<keyword evidence="5" id="KW-1185">Reference proteome</keyword>
<feature type="region of interest" description="Disordered" evidence="2">
    <location>
        <begin position="230"/>
        <end position="257"/>
    </location>
</feature>
<proteinExistence type="predicted"/>
<gene>
    <name evidence="3" type="ORF">GUITHDRAFT_116621</name>
</gene>